<evidence type="ECO:0000313" key="4">
    <source>
        <dbReference type="EMBL" id="KAJ8950536.1"/>
    </source>
</evidence>
<reference evidence="4" key="1">
    <citation type="journal article" date="2023" name="Insect Mol. Biol.">
        <title>Genome sequencing provides insights into the evolution of gene families encoding plant cell wall-degrading enzymes in longhorned beetles.</title>
        <authorList>
            <person name="Shin N.R."/>
            <person name="Okamura Y."/>
            <person name="Kirsch R."/>
            <person name="Pauchet Y."/>
        </authorList>
    </citation>
    <scope>NUCLEOTIDE SEQUENCE</scope>
    <source>
        <strain evidence="4">RBIC_L_NR</strain>
    </source>
</reference>
<evidence type="ECO:0000256" key="2">
    <source>
        <dbReference type="ARBA" id="ARBA00022723"/>
    </source>
</evidence>
<dbReference type="GO" id="GO:0046872">
    <property type="term" value="F:metal ion binding"/>
    <property type="evidence" value="ECO:0007669"/>
    <property type="project" value="UniProtKB-KW"/>
</dbReference>
<accession>A0AAV8YJ51</accession>
<comment type="cofactor">
    <cofactor evidence="1">
        <name>a divalent metal cation</name>
        <dbReference type="ChEBI" id="CHEBI:60240"/>
    </cofactor>
</comment>
<dbReference type="EMBL" id="JANEYF010002171">
    <property type="protein sequence ID" value="KAJ8950536.1"/>
    <property type="molecule type" value="Genomic_DNA"/>
</dbReference>
<sequence length="72" mass="7841">MKEGIPSGLLGGEINGILFGDNGYACTQFLLTPLLHSLSGPETRYNRAHVKTGGVVEKLFGKLKMKFRATFN</sequence>
<dbReference type="Proteomes" id="UP001162156">
    <property type="component" value="Unassembled WGS sequence"/>
</dbReference>
<protein>
    <recommendedName>
        <fullName evidence="3">DDE Tnp4 domain-containing protein</fullName>
    </recommendedName>
</protein>
<evidence type="ECO:0000313" key="5">
    <source>
        <dbReference type="Proteomes" id="UP001162156"/>
    </source>
</evidence>
<keyword evidence="2" id="KW-0479">Metal-binding</keyword>
<name>A0AAV8YJ51_9CUCU</name>
<dbReference type="Pfam" id="PF13359">
    <property type="entry name" value="DDE_Tnp_4"/>
    <property type="match status" value="1"/>
</dbReference>
<dbReference type="InterPro" id="IPR027806">
    <property type="entry name" value="HARBI1_dom"/>
</dbReference>
<organism evidence="4 5">
    <name type="scientific">Rhamnusium bicolor</name>
    <dbReference type="NCBI Taxonomy" id="1586634"/>
    <lineage>
        <taxon>Eukaryota</taxon>
        <taxon>Metazoa</taxon>
        <taxon>Ecdysozoa</taxon>
        <taxon>Arthropoda</taxon>
        <taxon>Hexapoda</taxon>
        <taxon>Insecta</taxon>
        <taxon>Pterygota</taxon>
        <taxon>Neoptera</taxon>
        <taxon>Endopterygota</taxon>
        <taxon>Coleoptera</taxon>
        <taxon>Polyphaga</taxon>
        <taxon>Cucujiformia</taxon>
        <taxon>Chrysomeloidea</taxon>
        <taxon>Cerambycidae</taxon>
        <taxon>Lepturinae</taxon>
        <taxon>Rhagiini</taxon>
        <taxon>Rhamnusium</taxon>
    </lineage>
</organism>
<comment type="caution">
    <text evidence="4">The sequence shown here is derived from an EMBL/GenBank/DDBJ whole genome shotgun (WGS) entry which is preliminary data.</text>
</comment>
<feature type="domain" description="DDE Tnp4" evidence="3">
    <location>
        <begin position="16"/>
        <end position="69"/>
    </location>
</feature>
<gene>
    <name evidence="4" type="ORF">NQ314_007855</name>
</gene>
<evidence type="ECO:0000256" key="1">
    <source>
        <dbReference type="ARBA" id="ARBA00001968"/>
    </source>
</evidence>
<evidence type="ECO:0000259" key="3">
    <source>
        <dbReference type="Pfam" id="PF13359"/>
    </source>
</evidence>
<proteinExistence type="predicted"/>
<keyword evidence="5" id="KW-1185">Reference proteome</keyword>
<dbReference type="AlphaFoldDB" id="A0AAV8YJ51"/>